<dbReference type="OrthoDB" id="9807558at2"/>
<organism evidence="9 10">
    <name type="scientific">Tamaricihabitans halophyticus</name>
    <dbReference type="NCBI Taxonomy" id="1262583"/>
    <lineage>
        <taxon>Bacteria</taxon>
        <taxon>Bacillati</taxon>
        <taxon>Actinomycetota</taxon>
        <taxon>Actinomycetes</taxon>
        <taxon>Pseudonocardiales</taxon>
        <taxon>Pseudonocardiaceae</taxon>
        <taxon>Tamaricihabitans</taxon>
    </lineage>
</organism>
<dbReference type="FunFam" id="1.10.10.10:FF:000056">
    <property type="entry name" value="IclR family transcriptional regulator"/>
    <property type="match status" value="1"/>
</dbReference>
<keyword evidence="2" id="KW-0805">Transcription regulation</keyword>
<evidence type="ECO:0000259" key="7">
    <source>
        <dbReference type="PROSITE" id="PS51077"/>
    </source>
</evidence>
<keyword evidence="4" id="KW-0804">Transcription</keyword>
<proteinExistence type="predicted"/>
<dbReference type="PROSITE" id="PS51078">
    <property type="entry name" value="ICLR_ED"/>
    <property type="match status" value="1"/>
</dbReference>
<dbReference type="Pfam" id="PF09339">
    <property type="entry name" value="HTH_IclR"/>
    <property type="match status" value="1"/>
</dbReference>
<comment type="function">
    <text evidence="5">May be an activator protein for the gylABX operon.</text>
</comment>
<dbReference type="InterPro" id="IPR005471">
    <property type="entry name" value="Tscrpt_reg_IclR_N"/>
</dbReference>
<evidence type="ECO:0000256" key="6">
    <source>
        <dbReference type="ARBA" id="ARBA00070406"/>
    </source>
</evidence>
<dbReference type="SUPFAM" id="SSF46785">
    <property type="entry name" value="Winged helix' DNA-binding domain"/>
    <property type="match status" value="1"/>
</dbReference>
<dbReference type="GO" id="GO:0006071">
    <property type="term" value="P:glycerol metabolic process"/>
    <property type="evidence" value="ECO:0007669"/>
    <property type="project" value="UniProtKB-KW"/>
</dbReference>
<comment type="caution">
    <text evidence="9">The sequence shown here is derived from an EMBL/GenBank/DDBJ whole genome shotgun (WGS) entry which is preliminary data.</text>
</comment>
<feature type="domain" description="HTH iclR-type" evidence="7">
    <location>
        <begin position="10"/>
        <end position="70"/>
    </location>
</feature>
<evidence type="ECO:0000256" key="3">
    <source>
        <dbReference type="ARBA" id="ARBA00023125"/>
    </source>
</evidence>
<dbReference type="Gene3D" id="1.10.10.10">
    <property type="entry name" value="Winged helix-like DNA-binding domain superfamily/Winged helix DNA-binding domain"/>
    <property type="match status" value="1"/>
</dbReference>
<dbReference type="SMART" id="SM00346">
    <property type="entry name" value="HTH_ICLR"/>
    <property type="match status" value="1"/>
</dbReference>
<feature type="domain" description="IclR-ED" evidence="8">
    <location>
        <begin position="71"/>
        <end position="255"/>
    </location>
</feature>
<dbReference type="InterPro" id="IPR036390">
    <property type="entry name" value="WH_DNA-bd_sf"/>
</dbReference>
<dbReference type="PANTHER" id="PTHR30136">
    <property type="entry name" value="HELIX-TURN-HELIX TRANSCRIPTIONAL REGULATOR, ICLR FAMILY"/>
    <property type="match status" value="1"/>
</dbReference>
<evidence type="ECO:0000256" key="4">
    <source>
        <dbReference type="ARBA" id="ARBA00023163"/>
    </source>
</evidence>
<dbReference type="RefSeq" id="WP_132881259.1">
    <property type="nucleotide sequence ID" value="NZ_SLXQ01000029.1"/>
</dbReference>
<dbReference type="GO" id="GO:0003677">
    <property type="term" value="F:DNA binding"/>
    <property type="evidence" value="ECO:0007669"/>
    <property type="project" value="UniProtKB-KW"/>
</dbReference>
<dbReference type="PANTHER" id="PTHR30136:SF34">
    <property type="entry name" value="TRANSCRIPTIONAL REGULATOR"/>
    <property type="match status" value="1"/>
</dbReference>
<protein>
    <recommendedName>
        <fullName evidence="6">Glycerol operon regulatory protein</fullName>
    </recommendedName>
</protein>
<dbReference type="AlphaFoldDB" id="A0A4R2PZK8"/>
<dbReference type="Gene3D" id="3.30.450.40">
    <property type="match status" value="1"/>
</dbReference>
<evidence type="ECO:0000259" key="8">
    <source>
        <dbReference type="PROSITE" id="PS51078"/>
    </source>
</evidence>
<dbReference type="Pfam" id="PF01614">
    <property type="entry name" value="IclR_C"/>
    <property type="match status" value="1"/>
</dbReference>
<dbReference type="InterPro" id="IPR012794">
    <property type="entry name" value="PcaR_PcaU"/>
</dbReference>
<accession>A0A4R2PZK8</accession>
<dbReference type="Proteomes" id="UP000294911">
    <property type="component" value="Unassembled WGS sequence"/>
</dbReference>
<dbReference type="SUPFAM" id="SSF55781">
    <property type="entry name" value="GAF domain-like"/>
    <property type="match status" value="1"/>
</dbReference>
<dbReference type="NCBIfam" id="TIGR02431">
    <property type="entry name" value="pcaR_pcaU"/>
    <property type="match status" value="1"/>
</dbReference>
<keyword evidence="1" id="KW-0319">Glycerol metabolism</keyword>
<dbReference type="InterPro" id="IPR036388">
    <property type="entry name" value="WH-like_DNA-bd_sf"/>
</dbReference>
<evidence type="ECO:0000313" key="10">
    <source>
        <dbReference type="Proteomes" id="UP000294911"/>
    </source>
</evidence>
<name>A0A4R2PZK8_9PSEU</name>
<evidence type="ECO:0000313" key="9">
    <source>
        <dbReference type="EMBL" id="TCP40678.1"/>
    </source>
</evidence>
<dbReference type="InterPro" id="IPR050707">
    <property type="entry name" value="HTH_MetabolicPath_Reg"/>
</dbReference>
<dbReference type="GO" id="GO:0045893">
    <property type="term" value="P:positive regulation of DNA-templated transcription"/>
    <property type="evidence" value="ECO:0007669"/>
    <property type="project" value="InterPro"/>
</dbReference>
<dbReference type="InterPro" id="IPR014757">
    <property type="entry name" value="Tscrpt_reg_IclR_C"/>
</dbReference>
<dbReference type="InterPro" id="IPR029016">
    <property type="entry name" value="GAF-like_dom_sf"/>
</dbReference>
<dbReference type="GO" id="GO:0045892">
    <property type="term" value="P:negative regulation of DNA-templated transcription"/>
    <property type="evidence" value="ECO:0007669"/>
    <property type="project" value="TreeGrafter"/>
</dbReference>
<keyword evidence="3" id="KW-0238">DNA-binding</keyword>
<evidence type="ECO:0000256" key="1">
    <source>
        <dbReference type="ARBA" id="ARBA00022798"/>
    </source>
</evidence>
<dbReference type="EMBL" id="SLXQ01000029">
    <property type="protein sequence ID" value="TCP40678.1"/>
    <property type="molecule type" value="Genomic_DNA"/>
</dbReference>
<dbReference type="GO" id="GO:0046278">
    <property type="term" value="P:3,4-dihydroxybenzoate metabolic process"/>
    <property type="evidence" value="ECO:0007669"/>
    <property type="project" value="InterPro"/>
</dbReference>
<reference evidence="9 10" key="1">
    <citation type="submission" date="2019-03" db="EMBL/GenBank/DDBJ databases">
        <title>Genomic Encyclopedia of Type Strains, Phase IV (KMG-IV): sequencing the most valuable type-strain genomes for metagenomic binning, comparative biology and taxonomic classification.</title>
        <authorList>
            <person name="Goeker M."/>
        </authorList>
    </citation>
    <scope>NUCLEOTIDE SEQUENCE [LARGE SCALE GENOMIC DNA]</scope>
    <source>
        <strain evidence="9 10">DSM 45765</strain>
    </source>
</reference>
<evidence type="ECO:0000256" key="2">
    <source>
        <dbReference type="ARBA" id="ARBA00023015"/>
    </source>
</evidence>
<sequence length="269" mass="29005">MDEERGAHHVQSLERGLAVIRAFGARAPELTLSDVAKQTGLTRAAARRFLLTLVDLGYVRTDGKLFTLTPKVLELGYAYLSSSTLPEVAQPHLEWLSAQVHESSSVSILEDTEVVYVARVPVSRIMTVAINVGTRFPAYATSMGHVLLAGLPPAELTEYLARAELAPLTPRTITSAEALSAQLDKVRQQGWAQVDQELERGLRSMAAPIRDGNGEVIAAVNVSTQASRGTLAEMRRDIGADLLAAAGRIEADLAMNRTATTPLIAQRGR</sequence>
<keyword evidence="10" id="KW-1185">Reference proteome</keyword>
<evidence type="ECO:0000256" key="5">
    <source>
        <dbReference type="ARBA" id="ARBA00058938"/>
    </source>
</evidence>
<dbReference type="PROSITE" id="PS51077">
    <property type="entry name" value="HTH_ICLR"/>
    <property type="match status" value="1"/>
</dbReference>
<dbReference type="GO" id="GO:0003700">
    <property type="term" value="F:DNA-binding transcription factor activity"/>
    <property type="evidence" value="ECO:0007669"/>
    <property type="project" value="TreeGrafter"/>
</dbReference>
<gene>
    <name evidence="9" type="ORF">EV191_12916</name>
</gene>